<reference evidence="2" key="1">
    <citation type="journal article" date="2024" name="Proc. Natl. Acad. Sci. U.S.A.">
        <title>Extraordinary preservation of gene collinearity over three hundred million years revealed in homosporous lycophytes.</title>
        <authorList>
            <person name="Li C."/>
            <person name="Wickell D."/>
            <person name="Kuo L.Y."/>
            <person name="Chen X."/>
            <person name="Nie B."/>
            <person name="Liao X."/>
            <person name="Peng D."/>
            <person name="Ji J."/>
            <person name="Jenkins J."/>
            <person name="Williams M."/>
            <person name="Shu S."/>
            <person name="Plott C."/>
            <person name="Barry K."/>
            <person name="Rajasekar S."/>
            <person name="Grimwood J."/>
            <person name="Han X."/>
            <person name="Sun S."/>
            <person name="Hou Z."/>
            <person name="He W."/>
            <person name="Dai G."/>
            <person name="Sun C."/>
            <person name="Schmutz J."/>
            <person name="Leebens-Mack J.H."/>
            <person name="Li F.W."/>
            <person name="Wang L."/>
        </authorList>
    </citation>
    <scope>NUCLEOTIDE SEQUENCE [LARGE SCALE GENOMIC DNA]</scope>
    <source>
        <strain evidence="2">cv. PW_Plant_1</strain>
    </source>
</reference>
<dbReference type="Proteomes" id="UP001162992">
    <property type="component" value="Chromosome 3"/>
</dbReference>
<dbReference type="EMBL" id="CM055094">
    <property type="protein sequence ID" value="KAJ7563712.1"/>
    <property type="molecule type" value="Genomic_DNA"/>
</dbReference>
<evidence type="ECO:0000313" key="2">
    <source>
        <dbReference type="Proteomes" id="UP001162992"/>
    </source>
</evidence>
<name>A0ACC2EB71_DIPCM</name>
<evidence type="ECO:0000313" key="1">
    <source>
        <dbReference type="EMBL" id="KAJ7563712.1"/>
    </source>
</evidence>
<accession>A0ACC2EB71</accession>
<proteinExistence type="predicted"/>
<protein>
    <submittedName>
        <fullName evidence="1">Uncharacterized protein</fullName>
    </submittedName>
</protein>
<comment type="caution">
    <text evidence="1">The sequence shown here is derived from an EMBL/GenBank/DDBJ whole genome shotgun (WGS) entry which is preliminary data.</text>
</comment>
<gene>
    <name evidence="1" type="ORF">O6H91_03G122500</name>
</gene>
<sequence>MFEMGWVGLGAMASNCFLTSACSLLPSASSSSAAGGETLSRVAHAPIHSLLLHLGCSPRHRQPNDRQLLSYLSLFSTSSLCSSTRLHCTDAFPSKNLNCVCVGVNSKKKFADVKEQPPASREEAVDQARSAISNLLERSIKRQVSSFKPKQRGQRQTRLRVEIPLLDNSPRALFSLTKDLVATNNGGKEKYAVYCSDSALTELATTGDTDDSQRNSHLQYFDLHEKASVPADTSVIFVICPTFSQISDLSAIAKAAGNRPVVVVNPDWSADEEEDGIWRTFCQSFEVVFSYTPLSIQGFLSKTEGAILKHVRSGAPAGTLWLIFVKEGGTYVCVSSLKNRPDAADLEAALYNSIAANSPLVKSIKFLRQAFHSK</sequence>
<organism evidence="1 2">
    <name type="scientific">Diphasiastrum complanatum</name>
    <name type="common">Issler's clubmoss</name>
    <name type="synonym">Lycopodium complanatum</name>
    <dbReference type="NCBI Taxonomy" id="34168"/>
    <lineage>
        <taxon>Eukaryota</taxon>
        <taxon>Viridiplantae</taxon>
        <taxon>Streptophyta</taxon>
        <taxon>Embryophyta</taxon>
        <taxon>Tracheophyta</taxon>
        <taxon>Lycopodiopsida</taxon>
        <taxon>Lycopodiales</taxon>
        <taxon>Lycopodiaceae</taxon>
        <taxon>Lycopodioideae</taxon>
        <taxon>Diphasiastrum</taxon>
    </lineage>
</organism>
<keyword evidence="2" id="KW-1185">Reference proteome</keyword>